<dbReference type="GO" id="GO:0004331">
    <property type="term" value="F:fructose-2,6-bisphosphate 2-phosphatase activity"/>
    <property type="evidence" value="ECO:0007669"/>
    <property type="project" value="TreeGrafter"/>
</dbReference>
<dbReference type="GeneID" id="29849490"/>
<organism evidence="5 8">
    <name type="scientific">Gilliamella apicola</name>
    <dbReference type="NCBI Taxonomy" id="1196095"/>
    <lineage>
        <taxon>Bacteria</taxon>
        <taxon>Pseudomonadati</taxon>
        <taxon>Pseudomonadota</taxon>
        <taxon>Gammaproteobacteria</taxon>
        <taxon>Orbales</taxon>
        <taxon>Orbaceae</taxon>
        <taxon>Gilliamella</taxon>
    </lineage>
</organism>
<dbReference type="Proteomes" id="UP000194800">
    <property type="component" value="Unassembled WGS sequence"/>
</dbReference>
<dbReference type="CDD" id="cd07067">
    <property type="entry name" value="HP_PGM_like"/>
    <property type="match status" value="1"/>
</dbReference>
<dbReference type="RefSeq" id="WP_051516265.1">
    <property type="nucleotide sequence ID" value="NZ_CP007445.1"/>
</dbReference>
<evidence type="ECO:0000256" key="3">
    <source>
        <dbReference type="PIRSR" id="PIRSR613078-2"/>
    </source>
</evidence>
<dbReference type="HOGENOM" id="CLU_033323_9_0_6"/>
<proteinExistence type="predicted"/>
<dbReference type="GO" id="GO:0045820">
    <property type="term" value="P:negative regulation of glycolytic process"/>
    <property type="evidence" value="ECO:0007669"/>
    <property type="project" value="TreeGrafter"/>
</dbReference>
<keyword evidence="7" id="KW-1185">Reference proteome</keyword>
<dbReference type="GO" id="GO:0043456">
    <property type="term" value="P:regulation of pentose-phosphate shunt"/>
    <property type="evidence" value="ECO:0007669"/>
    <property type="project" value="TreeGrafter"/>
</dbReference>
<evidence type="ECO:0000313" key="6">
    <source>
        <dbReference type="EMBL" id="OTQ09219.1"/>
    </source>
</evidence>
<feature type="binding site" evidence="3">
    <location>
        <position position="84"/>
    </location>
    <ligand>
        <name>substrate</name>
    </ligand>
</feature>
<dbReference type="SMART" id="SM00855">
    <property type="entry name" value="PGAM"/>
    <property type="match status" value="1"/>
</dbReference>
<dbReference type="Gene3D" id="3.40.50.1240">
    <property type="entry name" value="Phosphoglycerate mutase-like"/>
    <property type="match status" value="1"/>
</dbReference>
<dbReference type="PANTHER" id="PTHR46517:SF1">
    <property type="entry name" value="FRUCTOSE-2,6-BISPHOSPHATASE TIGAR"/>
    <property type="match status" value="1"/>
</dbReference>
<feature type="chain" id="PRO_5011431273" evidence="4">
    <location>
        <begin position="26"/>
        <end position="256"/>
    </location>
</feature>
<keyword evidence="4" id="KW-0732">Signal</keyword>
<dbReference type="Proteomes" id="UP000194977">
    <property type="component" value="Unassembled WGS sequence"/>
</dbReference>
<dbReference type="SUPFAM" id="SSF53254">
    <property type="entry name" value="Phosphoglycerate mutase-like"/>
    <property type="match status" value="1"/>
</dbReference>
<evidence type="ECO:0000313" key="8">
    <source>
        <dbReference type="Proteomes" id="UP000194977"/>
    </source>
</evidence>
<evidence type="ECO:0000313" key="5">
    <source>
        <dbReference type="EMBL" id="OTQ00082.1"/>
    </source>
</evidence>
<feature type="binding site" evidence="3">
    <location>
        <begin position="34"/>
        <end position="41"/>
    </location>
    <ligand>
        <name>substrate</name>
    </ligand>
</feature>
<feature type="active site" description="Proton donor/acceptor" evidence="2">
    <location>
        <position position="110"/>
    </location>
</feature>
<comment type="caution">
    <text evidence="5">The sequence shown here is derived from an EMBL/GenBank/DDBJ whole genome shotgun (WGS) entry which is preliminary data.</text>
</comment>
<dbReference type="InterPro" id="IPR051695">
    <property type="entry name" value="Phosphoglycerate_Mutase"/>
</dbReference>
<dbReference type="KEGG" id="gap:GAPWK_1845"/>
<feature type="signal peptide" evidence="4">
    <location>
        <begin position="1"/>
        <end position="25"/>
    </location>
</feature>
<feature type="active site" description="Tele-phosphohistidine intermediate" evidence="2">
    <location>
        <position position="35"/>
    </location>
</feature>
<dbReference type="EMBL" id="NARP01000011">
    <property type="protein sequence ID" value="OTQ00082.1"/>
    <property type="molecule type" value="Genomic_DNA"/>
</dbReference>
<evidence type="ECO:0000256" key="2">
    <source>
        <dbReference type="PIRSR" id="PIRSR613078-1"/>
    </source>
</evidence>
<reference evidence="7 8" key="1">
    <citation type="submission" date="2017-03" db="EMBL/GenBank/DDBJ databases">
        <title>Comparative genomics of honeybee gut symbionts reveal geographically distinct and subgroup specific antibiotic resistance.</title>
        <authorList>
            <person name="Ludvigsen J."/>
            <person name="Porcellato D."/>
            <person name="Labee-Lund T.M."/>
            <person name="Amdam G.V."/>
            <person name="Rudi K."/>
        </authorList>
    </citation>
    <scope>NUCLEOTIDE SEQUENCE [LARGE SCALE GENOMIC DNA]</scope>
    <source>
        <strain evidence="5 8">A-7-12</strain>
        <strain evidence="6 7">A-9-12</strain>
    </source>
</reference>
<dbReference type="AlphaFoldDB" id="X2H5L1"/>
<dbReference type="EMBL" id="NART01000049">
    <property type="protein sequence ID" value="OTQ09219.1"/>
    <property type="molecule type" value="Genomic_DNA"/>
</dbReference>
<dbReference type="PANTHER" id="PTHR46517">
    <property type="entry name" value="FRUCTOSE-2,6-BISPHOSPHATASE TIGAR"/>
    <property type="match status" value="1"/>
</dbReference>
<name>X2H5L1_9GAMM</name>
<accession>X2H5L1</accession>
<dbReference type="GO" id="GO:0005829">
    <property type="term" value="C:cytosol"/>
    <property type="evidence" value="ECO:0007669"/>
    <property type="project" value="TreeGrafter"/>
</dbReference>
<evidence type="ECO:0000256" key="1">
    <source>
        <dbReference type="ARBA" id="ARBA00022801"/>
    </source>
</evidence>
<gene>
    <name evidence="6" type="ORF">B6C91_09900</name>
    <name evidence="5" type="ORF">B6D08_05180</name>
</gene>
<dbReference type="Pfam" id="PF00300">
    <property type="entry name" value="His_Phos_1"/>
    <property type="match status" value="2"/>
</dbReference>
<dbReference type="eggNOG" id="COG0406">
    <property type="taxonomic scope" value="Bacteria"/>
</dbReference>
<dbReference type="InterPro" id="IPR029033">
    <property type="entry name" value="His_PPase_superfam"/>
</dbReference>
<sequence>MKIKKFIKLVSLSVILSASIAQTFAADVNLYVTRHGKTMFNNVHRAQGWSDTPLTKPGIEVAEQLGRGLKDVNFIAAYSSDLGRARQTARIVLDSKGQSLPVNEMEALRETCFGEYEGDLDPNMWGPAGKHLGYPSHKELMEDFGKGKIRLNKIMDAIAAVEKSGEAEDYKKVKTRMQTALKVIAESAKANGGGDVLVVSHGMAITAMVEEWLDTPVKGGLGNASVTKIRYTDDGKFIVESLGDMSYVEKGKALDK</sequence>
<dbReference type="InterPro" id="IPR013078">
    <property type="entry name" value="His_Pase_superF_clade-1"/>
</dbReference>
<evidence type="ECO:0000313" key="7">
    <source>
        <dbReference type="Proteomes" id="UP000194800"/>
    </source>
</evidence>
<evidence type="ECO:0000256" key="4">
    <source>
        <dbReference type="SAM" id="SignalP"/>
    </source>
</evidence>
<protein>
    <submittedName>
        <fullName evidence="5">Histidine phosphatase family protein</fullName>
    </submittedName>
</protein>
<keyword evidence="1" id="KW-0378">Hydrolase</keyword>